<dbReference type="EC" id="2.3.1.-" evidence="6"/>
<dbReference type="Gene3D" id="3.40.47.10">
    <property type="match status" value="2"/>
</dbReference>
<dbReference type="Proteomes" id="UP001054252">
    <property type="component" value="Unassembled WGS sequence"/>
</dbReference>
<evidence type="ECO:0000259" key="9">
    <source>
        <dbReference type="Pfam" id="PF08541"/>
    </source>
</evidence>
<reference evidence="10 11" key="1">
    <citation type="journal article" date="2021" name="Commun. Biol.">
        <title>The genome of Shorea leprosula (Dipterocarpaceae) highlights the ecological relevance of drought in aseasonal tropical rainforests.</title>
        <authorList>
            <person name="Ng K.K.S."/>
            <person name="Kobayashi M.J."/>
            <person name="Fawcett J.A."/>
            <person name="Hatakeyama M."/>
            <person name="Paape T."/>
            <person name="Ng C.H."/>
            <person name="Ang C.C."/>
            <person name="Tnah L.H."/>
            <person name="Lee C.T."/>
            <person name="Nishiyama T."/>
            <person name="Sese J."/>
            <person name="O'Brien M.J."/>
            <person name="Copetti D."/>
            <person name="Mohd Noor M.I."/>
            <person name="Ong R.C."/>
            <person name="Putra M."/>
            <person name="Sireger I.Z."/>
            <person name="Indrioko S."/>
            <person name="Kosugi Y."/>
            <person name="Izuno A."/>
            <person name="Isagi Y."/>
            <person name="Lee S.L."/>
            <person name="Shimizu K.K."/>
        </authorList>
    </citation>
    <scope>NUCLEOTIDE SEQUENCE [LARGE SCALE GENOMIC DNA]</scope>
    <source>
        <strain evidence="10">214</strain>
    </source>
</reference>
<protein>
    <recommendedName>
        <fullName evidence="6">3-ketoacyl-CoA synthase</fullName>
        <ecNumber evidence="6">2.3.1.-</ecNumber>
    </recommendedName>
</protein>
<evidence type="ECO:0000256" key="6">
    <source>
        <dbReference type="PIRNR" id="PIRNR036417"/>
    </source>
</evidence>
<accession>A0AAV5KVR6</accession>
<keyword evidence="4 6" id="KW-0012">Acyltransferase</keyword>
<dbReference type="Pfam" id="PF08392">
    <property type="entry name" value="FAE1_CUT1_RppA"/>
    <property type="match status" value="1"/>
</dbReference>
<feature type="active site" evidence="7">
    <location>
        <position position="335"/>
    </location>
</feature>
<evidence type="ECO:0000259" key="8">
    <source>
        <dbReference type="Pfam" id="PF08392"/>
    </source>
</evidence>
<dbReference type="GO" id="GO:0006633">
    <property type="term" value="P:fatty acid biosynthetic process"/>
    <property type="evidence" value="ECO:0007669"/>
    <property type="project" value="InterPro"/>
</dbReference>
<feature type="domain" description="Beta-ketoacyl-[acyl-carrier-protein] synthase III C-terminal" evidence="9">
    <location>
        <begin position="331"/>
        <end position="414"/>
    </location>
</feature>
<organism evidence="10 11">
    <name type="scientific">Rubroshorea leprosula</name>
    <dbReference type="NCBI Taxonomy" id="152421"/>
    <lineage>
        <taxon>Eukaryota</taxon>
        <taxon>Viridiplantae</taxon>
        <taxon>Streptophyta</taxon>
        <taxon>Embryophyta</taxon>
        <taxon>Tracheophyta</taxon>
        <taxon>Spermatophyta</taxon>
        <taxon>Magnoliopsida</taxon>
        <taxon>eudicotyledons</taxon>
        <taxon>Gunneridae</taxon>
        <taxon>Pentapetalae</taxon>
        <taxon>rosids</taxon>
        <taxon>malvids</taxon>
        <taxon>Malvales</taxon>
        <taxon>Dipterocarpaceae</taxon>
        <taxon>Rubroshorea</taxon>
    </lineage>
</organism>
<evidence type="ECO:0000256" key="3">
    <source>
        <dbReference type="ARBA" id="ARBA00022679"/>
    </source>
</evidence>
<dbReference type="InterPro" id="IPR013601">
    <property type="entry name" value="FAE1_typ3_polyketide_synth"/>
</dbReference>
<comment type="pathway">
    <text evidence="1 6">Lipid metabolism; fatty acid biosynthesis.</text>
</comment>
<feature type="active site" evidence="7">
    <location>
        <position position="339"/>
    </location>
</feature>
<dbReference type="AlphaFoldDB" id="A0AAV5KVR6"/>
<evidence type="ECO:0000313" key="10">
    <source>
        <dbReference type="EMBL" id="GKV28537.1"/>
    </source>
</evidence>
<evidence type="ECO:0000256" key="7">
    <source>
        <dbReference type="PIRSR" id="PIRSR036417-1"/>
    </source>
</evidence>
<evidence type="ECO:0000256" key="1">
    <source>
        <dbReference type="ARBA" id="ARBA00005194"/>
    </source>
</evidence>
<gene>
    <name evidence="10" type="ORF">SLEP1_g37574</name>
</gene>
<dbReference type="Pfam" id="PF08541">
    <property type="entry name" value="ACP_syn_III_C"/>
    <property type="match status" value="1"/>
</dbReference>
<proteinExistence type="inferred from homology"/>
<keyword evidence="3 6" id="KW-0808">Transferase</keyword>
<evidence type="ECO:0000256" key="2">
    <source>
        <dbReference type="ARBA" id="ARBA00005531"/>
    </source>
</evidence>
<dbReference type="PIRSF" id="PIRSF036417">
    <property type="entry name" value="3-ktacl-CoA_syn"/>
    <property type="match status" value="1"/>
</dbReference>
<feature type="active site" evidence="7">
    <location>
        <position position="372"/>
    </location>
</feature>
<dbReference type="GO" id="GO:0016020">
    <property type="term" value="C:membrane"/>
    <property type="evidence" value="ECO:0007669"/>
    <property type="project" value="InterPro"/>
</dbReference>
<evidence type="ECO:0000256" key="4">
    <source>
        <dbReference type="ARBA" id="ARBA00023315"/>
    </source>
</evidence>
<dbReference type="PANTHER" id="PTHR31561">
    <property type="entry name" value="3-KETOACYL-COA SYNTHASE"/>
    <property type="match status" value="1"/>
</dbReference>
<sequence length="484" mass="54286">MELSMTIFLLFLFCIVSYLRKIFLQRRDQSCYMLAYECYKPGEDRKLDTDTCAKLIMRNRNLGLPEYRFLLRTMANSGIGEETYGPKNVIAGREASPNLADALSEVDDIMFDTLDKLFAKTGVSPSEIDMLIVNVSLFSPASSLTARIINKYKMRDNIKAVNLAGEGCSASMVAIDLVHQMFKTNNNAYAIVVSTESIGPNWYNGKEKSMMLSNLLFRSGGCSTLLTNKPALKDQAIMKLKCSVRTHIGSDDEAYGCCIQVEDNKGYPGFLLTKKLPKSGAKAFILNLQVLLPKVLPLRELIPSVAKAYLSKNKTKNSTLEAIAADLNLKSGIEHFCIHPGGKAVIDELGKSLGLSEYDIEPSKMTLHRFGNTSSGGLWYTLGYMEAKKRLKKGDRIFMISLGAGFMCNNCVWEVTRDLDDPNVWKDCMDKYPVKSTVNPFMEKYDWINDDNIDLNSIDMVWLQNKLGFQIDDPEAIERIRNTP</sequence>
<comment type="caution">
    <text evidence="10">The sequence shown here is derived from an EMBL/GenBank/DDBJ whole genome shotgun (WGS) entry which is preliminary data.</text>
</comment>
<dbReference type="InterPro" id="IPR016039">
    <property type="entry name" value="Thiolase-like"/>
</dbReference>
<feature type="active site" evidence="7">
    <location>
        <position position="247"/>
    </location>
</feature>
<feature type="domain" description="FAE" evidence="8">
    <location>
        <begin position="24"/>
        <end position="307"/>
    </location>
</feature>
<dbReference type="InterPro" id="IPR012392">
    <property type="entry name" value="3-ktacl-CoA_syn"/>
</dbReference>
<dbReference type="GO" id="GO:0009922">
    <property type="term" value="F:fatty acid elongase activity"/>
    <property type="evidence" value="ECO:0007669"/>
    <property type="project" value="UniProtKB-EC"/>
</dbReference>
<dbReference type="InterPro" id="IPR013747">
    <property type="entry name" value="ACP_syn_III_C"/>
</dbReference>
<evidence type="ECO:0000313" key="11">
    <source>
        <dbReference type="Proteomes" id="UP001054252"/>
    </source>
</evidence>
<dbReference type="CDD" id="cd00831">
    <property type="entry name" value="CHS_like"/>
    <property type="match status" value="1"/>
</dbReference>
<comment type="catalytic activity">
    <reaction evidence="5">
        <text>a very-long-chain acyl-CoA + malonyl-CoA + H(+) = a very-long-chain 3-oxoacyl-CoA + CO2 + CoA</text>
        <dbReference type="Rhea" id="RHEA:32727"/>
        <dbReference type="ChEBI" id="CHEBI:15378"/>
        <dbReference type="ChEBI" id="CHEBI:16526"/>
        <dbReference type="ChEBI" id="CHEBI:57287"/>
        <dbReference type="ChEBI" id="CHEBI:57384"/>
        <dbReference type="ChEBI" id="CHEBI:90725"/>
        <dbReference type="ChEBI" id="CHEBI:90736"/>
        <dbReference type="EC" id="2.3.1.199"/>
    </reaction>
</comment>
<dbReference type="EMBL" id="BPVZ01000079">
    <property type="protein sequence ID" value="GKV28537.1"/>
    <property type="molecule type" value="Genomic_DNA"/>
</dbReference>
<comment type="similarity">
    <text evidence="2 6">Belongs to the thiolase-like superfamily. Chalcone/stilbene synthases family.</text>
</comment>
<name>A0AAV5KVR6_9ROSI</name>
<evidence type="ECO:0000256" key="5">
    <source>
        <dbReference type="ARBA" id="ARBA00047375"/>
    </source>
</evidence>
<feature type="active site" evidence="7">
    <location>
        <position position="368"/>
    </location>
</feature>
<dbReference type="SUPFAM" id="SSF53901">
    <property type="entry name" value="Thiolase-like"/>
    <property type="match status" value="2"/>
</dbReference>
<feature type="active site" evidence="7">
    <location>
        <position position="168"/>
    </location>
</feature>
<keyword evidence="11" id="KW-1185">Reference proteome</keyword>